<dbReference type="STRING" id="1367422.A0A178ZFU2"/>
<dbReference type="InterPro" id="IPR036873">
    <property type="entry name" value="Rhodanese-like_dom_sf"/>
</dbReference>
<evidence type="ECO:0000313" key="2">
    <source>
        <dbReference type="EMBL" id="OAP58647.1"/>
    </source>
</evidence>
<name>A0A178ZFU2_9EURO</name>
<reference evidence="2 3" key="1">
    <citation type="submission" date="2016-04" db="EMBL/GenBank/DDBJ databases">
        <title>Draft genome of Fonsecaea erecta CBS 125763.</title>
        <authorList>
            <person name="Weiss V.A."/>
            <person name="Vicente V.A."/>
            <person name="Raittz R.T."/>
            <person name="Moreno L.F."/>
            <person name="De Souza E.M."/>
            <person name="Pedrosa F.O."/>
            <person name="Steffens M.B."/>
            <person name="Faoro H."/>
            <person name="Tadra-Sfeir M.Z."/>
            <person name="Najafzadeh M.J."/>
            <person name="Felipe M.S."/>
            <person name="Teixeira M."/>
            <person name="Sun J."/>
            <person name="Xi L."/>
            <person name="Gomes R."/>
            <person name="De Azevedo C.M."/>
            <person name="Salgado C.G."/>
            <person name="Da Silva M.B."/>
            <person name="Nascimento M.F."/>
            <person name="Queiroz-Telles F."/>
            <person name="Attili D.S."/>
            <person name="Gorbushina A."/>
        </authorList>
    </citation>
    <scope>NUCLEOTIDE SEQUENCE [LARGE SCALE GENOMIC DNA]</scope>
    <source>
        <strain evidence="2 3">CBS 125763</strain>
    </source>
</reference>
<organism evidence="2 3">
    <name type="scientific">Fonsecaea erecta</name>
    <dbReference type="NCBI Taxonomy" id="1367422"/>
    <lineage>
        <taxon>Eukaryota</taxon>
        <taxon>Fungi</taxon>
        <taxon>Dikarya</taxon>
        <taxon>Ascomycota</taxon>
        <taxon>Pezizomycotina</taxon>
        <taxon>Eurotiomycetes</taxon>
        <taxon>Chaetothyriomycetidae</taxon>
        <taxon>Chaetothyriales</taxon>
        <taxon>Herpotrichiellaceae</taxon>
        <taxon>Fonsecaea</taxon>
    </lineage>
</organism>
<dbReference type="Gene3D" id="3.40.250.10">
    <property type="entry name" value="Rhodanese-like domain"/>
    <property type="match status" value="1"/>
</dbReference>
<dbReference type="EMBL" id="LVYI01000006">
    <property type="protein sequence ID" value="OAP58647.1"/>
    <property type="molecule type" value="Genomic_DNA"/>
</dbReference>
<gene>
    <name evidence="2" type="ORF">AYL99_07737</name>
</gene>
<evidence type="ECO:0000259" key="1">
    <source>
        <dbReference type="PROSITE" id="PS50206"/>
    </source>
</evidence>
<dbReference type="GO" id="GO:0005737">
    <property type="term" value="C:cytoplasm"/>
    <property type="evidence" value="ECO:0007669"/>
    <property type="project" value="TreeGrafter"/>
</dbReference>
<dbReference type="GO" id="GO:0005634">
    <property type="term" value="C:nucleus"/>
    <property type="evidence" value="ECO:0007669"/>
    <property type="project" value="TreeGrafter"/>
</dbReference>
<accession>A0A178ZFU2</accession>
<dbReference type="PROSITE" id="PS50206">
    <property type="entry name" value="RHODANESE_3"/>
    <property type="match status" value="1"/>
</dbReference>
<dbReference type="SUPFAM" id="SSF52821">
    <property type="entry name" value="Rhodanese/Cell cycle control phosphatase"/>
    <property type="match status" value="1"/>
</dbReference>
<evidence type="ECO:0000313" key="3">
    <source>
        <dbReference type="Proteomes" id="UP000078343"/>
    </source>
</evidence>
<feature type="domain" description="Rhodanese" evidence="1">
    <location>
        <begin position="44"/>
        <end position="154"/>
    </location>
</feature>
<keyword evidence="3" id="KW-1185">Reference proteome</keyword>
<proteinExistence type="predicted"/>
<dbReference type="PANTHER" id="PTHR10828:SF50">
    <property type="entry name" value="REDUCTASE (ARC2), PUTATIVE (AFU_ORTHOLOGUE AFUA_6G13400)-RELATED"/>
    <property type="match status" value="1"/>
</dbReference>
<dbReference type="Proteomes" id="UP000078343">
    <property type="component" value="Unassembled WGS sequence"/>
</dbReference>
<sequence length="169" mass="18196">MNTASVSQEQEKPWHAHFPAPRETAPKAITREDLLDRFRQGQRGGRDFLLVDLRRNDHAGGTITHSLNLPAQTLYPSLATLYTLCTAAHIPLAIFYCGSSGGRGTRAAGWLAAYIADQAGPAATATATTTPTLQSVILKGGVKGWVAGGDEFTAWMDGFEPEAWKKEGE</sequence>
<dbReference type="SMART" id="SM00450">
    <property type="entry name" value="RHOD"/>
    <property type="match status" value="1"/>
</dbReference>
<dbReference type="AlphaFoldDB" id="A0A178ZFU2"/>
<comment type="caution">
    <text evidence="2">The sequence shown here is derived from an EMBL/GenBank/DDBJ whole genome shotgun (WGS) entry which is preliminary data.</text>
</comment>
<dbReference type="GeneID" id="30011905"/>
<dbReference type="InterPro" id="IPR001763">
    <property type="entry name" value="Rhodanese-like_dom"/>
</dbReference>
<dbReference type="GO" id="GO:0004725">
    <property type="term" value="F:protein tyrosine phosphatase activity"/>
    <property type="evidence" value="ECO:0007669"/>
    <property type="project" value="TreeGrafter"/>
</dbReference>
<dbReference type="OrthoDB" id="8300214at2759"/>
<dbReference type="PANTHER" id="PTHR10828">
    <property type="entry name" value="M-PHASE INDUCER PHOSPHATASE DUAL SPECIFICITY PHOSPHATASE CDC25"/>
    <property type="match status" value="1"/>
</dbReference>
<protein>
    <recommendedName>
        <fullName evidence="1">Rhodanese domain-containing protein</fullName>
    </recommendedName>
</protein>
<dbReference type="RefSeq" id="XP_018692014.1">
    <property type="nucleotide sequence ID" value="XM_018839246.1"/>
</dbReference>